<keyword evidence="7" id="KW-1185">Reference proteome</keyword>
<evidence type="ECO:0000256" key="2">
    <source>
        <dbReference type="ARBA" id="ARBA00022630"/>
    </source>
</evidence>
<dbReference type="GO" id="GO:0010181">
    <property type="term" value="F:FMN binding"/>
    <property type="evidence" value="ECO:0007669"/>
    <property type="project" value="InterPro"/>
</dbReference>
<proteinExistence type="inferred from homology"/>
<dbReference type="KEGG" id="tse:THMIRHAS_22850"/>
<dbReference type="Gene3D" id="2.30.110.10">
    <property type="entry name" value="Electron Transport, Fmn-binding Protein, Chain A"/>
    <property type="match status" value="1"/>
</dbReference>
<evidence type="ECO:0000256" key="1">
    <source>
        <dbReference type="ARBA" id="ARBA00001917"/>
    </source>
</evidence>
<evidence type="ECO:0000313" key="7">
    <source>
        <dbReference type="Proteomes" id="UP000501726"/>
    </source>
</evidence>
<dbReference type="PANTHER" id="PTHR33798:SF5">
    <property type="entry name" value="FLAVIN REDUCTASE LIKE DOMAIN-CONTAINING PROTEIN"/>
    <property type="match status" value="1"/>
</dbReference>
<comment type="cofactor">
    <cofactor evidence="1">
        <name>FMN</name>
        <dbReference type="ChEBI" id="CHEBI:58210"/>
    </cofactor>
</comment>
<reference evidence="7" key="1">
    <citation type="submission" date="2019-11" db="EMBL/GenBank/DDBJ databases">
        <title>Isolation and characterization of two novel species in the genus Thiomicrorhabdus.</title>
        <authorList>
            <person name="Mochizuki J."/>
            <person name="Kojima H."/>
            <person name="Fukui M."/>
        </authorList>
    </citation>
    <scope>NUCLEOTIDE SEQUENCE [LARGE SCALE GENOMIC DNA]</scope>
    <source>
        <strain evidence="7">aks77</strain>
    </source>
</reference>
<keyword evidence="2" id="KW-0285">Flavoprotein</keyword>
<gene>
    <name evidence="6" type="ORF">THMIRHAS_22850</name>
</gene>
<dbReference type="AlphaFoldDB" id="A0A6F8PXN4"/>
<organism evidence="6 7">
    <name type="scientific">Thiosulfatimonas sediminis</name>
    <dbReference type="NCBI Taxonomy" id="2675054"/>
    <lineage>
        <taxon>Bacteria</taxon>
        <taxon>Pseudomonadati</taxon>
        <taxon>Pseudomonadota</taxon>
        <taxon>Gammaproteobacteria</taxon>
        <taxon>Thiotrichales</taxon>
        <taxon>Piscirickettsiaceae</taxon>
        <taxon>Thiosulfatimonas</taxon>
    </lineage>
</organism>
<sequence>MFKECQTLSTAENYQFLVNGVVPRPIAWVSTLSAQGISNLAPYSFFSVASVNPPVLTITQIAARDRPHKDTLLNLQATGECVVNVVTEDTAELMNASCADYPHQTSEIDALQIATSRSELVKVPGVAAAKVRFECQLRDTLSISDQPGGGCLILLDVRGIFVDDALVENQLLQGDALNAIGKLGGNAYCKLDSTFAMPRPTLP</sequence>
<comment type="similarity">
    <text evidence="4">Belongs to the flavoredoxin family.</text>
</comment>
<feature type="domain" description="Flavin reductase like" evidence="5">
    <location>
        <begin position="19"/>
        <end position="176"/>
    </location>
</feature>
<dbReference type="RefSeq" id="WP_173273995.1">
    <property type="nucleotide sequence ID" value="NZ_AP021889.1"/>
</dbReference>
<evidence type="ECO:0000313" key="6">
    <source>
        <dbReference type="EMBL" id="BBP46912.1"/>
    </source>
</evidence>
<dbReference type="EMBL" id="AP021889">
    <property type="protein sequence ID" value="BBP46912.1"/>
    <property type="molecule type" value="Genomic_DNA"/>
</dbReference>
<dbReference type="InterPro" id="IPR012349">
    <property type="entry name" value="Split_barrel_FMN-bd"/>
</dbReference>
<dbReference type="Pfam" id="PF01613">
    <property type="entry name" value="Flavin_Reduct"/>
    <property type="match status" value="1"/>
</dbReference>
<dbReference type="SUPFAM" id="SSF50475">
    <property type="entry name" value="FMN-binding split barrel"/>
    <property type="match status" value="1"/>
</dbReference>
<keyword evidence="3" id="KW-0288">FMN</keyword>
<dbReference type="InterPro" id="IPR002563">
    <property type="entry name" value="Flavin_Rdtase-like_dom"/>
</dbReference>
<accession>A0A6F8PXN4</accession>
<dbReference type="PANTHER" id="PTHR33798">
    <property type="entry name" value="FLAVOPROTEIN OXYGENASE"/>
    <property type="match status" value="1"/>
</dbReference>
<protein>
    <recommendedName>
        <fullName evidence="5">Flavin reductase like domain-containing protein</fullName>
    </recommendedName>
</protein>
<evidence type="ECO:0000256" key="3">
    <source>
        <dbReference type="ARBA" id="ARBA00022643"/>
    </source>
</evidence>
<dbReference type="GO" id="GO:0016646">
    <property type="term" value="F:oxidoreductase activity, acting on the CH-NH group of donors, NAD or NADP as acceptor"/>
    <property type="evidence" value="ECO:0007669"/>
    <property type="project" value="UniProtKB-ARBA"/>
</dbReference>
<evidence type="ECO:0000259" key="5">
    <source>
        <dbReference type="SMART" id="SM00903"/>
    </source>
</evidence>
<name>A0A6F8PXN4_9GAMM</name>
<dbReference type="Proteomes" id="UP000501726">
    <property type="component" value="Chromosome"/>
</dbReference>
<dbReference type="SMART" id="SM00903">
    <property type="entry name" value="Flavin_Reduct"/>
    <property type="match status" value="1"/>
</dbReference>
<evidence type="ECO:0000256" key="4">
    <source>
        <dbReference type="ARBA" id="ARBA00038054"/>
    </source>
</evidence>